<dbReference type="InterPro" id="IPR045621">
    <property type="entry name" value="BPD_transp_1_N"/>
</dbReference>
<dbReference type="PROSITE" id="PS50928">
    <property type="entry name" value="ABC_TM1"/>
    <property type="match status" value="1"/>
</dbReference>
<feature type="domain" description="ABC transmembrane type-1" evidence="8">
    <location>
        <begin position="111"/>
        <end position="317"/>
    </location>
</feature>
<keyword evidence="2 7" id="KW-0813">Transport</keyword>
<sequence length="334" mass="35330">MTTSAIALRRAAGEHPIARYVVKRLIVGVVMLAFVSVAIFFFTQALPGDVARQVLGQSATPDQIASLREQLGLDRPVVVQYFDWVGGLFTGELGRSLTSGLPVAEAIAPRVANSAVLVGVTVAILFPLALAMGATAAARPRGIIDGIVTVLILLVIALPEFIIAILVIVILATNVVKLFPPTSIIDSSQPLFAQTDLLVLPVLALVIGGLPYFTESIRTTLREELMSEYVTWARLTGIRERRVLWRYALPNGIGPALQVAGTTLVYLTGGIVAVESVFAFPGIGAALTAAVANRDLPTVQTITMLMAAVALIIYLVADVCGILLTPKLRSALAS</sequence>
<feature type="transmembrane region" description="Helical" evidence="7">
    <location>
        <begin position="264"/>
        <end position="290"/>
    </location>
</feature>
<evidence type="ECO:0000259" key="8">
    <source>
        <dbReference type="PROSITE" id="PS50928"/>
    </source>
</evidence>
<evidence type="ECO:0000256" key="2">
    <source>
        <dbReference type="ARBA" id="ARBA00022448"/>
    </source>
</evidence>
<dbReference type="Pfam" id="PF19300">
    <property type="entry name" value="BPD_transp_1_N"/>
    <property type="match status" value="1"/>
</dbReference>
<comment type="caution">
    <text evidence="9">The sequence shown here is derived from an EMBL/GenBank/DDBJ whole genome shotgun (WGS) entry which is preliminary data.</text>
</comment>
<dbReference type="SUPFAM" id="SSF161098">
    <property type="entry name" value="MetI-like"/>
    <property type="match status" value="1"/>
</dbReference>
<evidence type="ECO:0000256" key="1">
    <source>
        <dbReference type="ARBA" id="ARBA00004651"/>
    </source>
</evidence>
<keyword evidence="4 7" id="KW-0812">Transmembrane</keyword>
<evidence type="ECO:0000256" key="4">
    <source>
        <dbReference type="ARBA" id="ARBA00022692"/>
    </source>
</evidence>
<evidence type="ECO:0000313" key="10">
    <source>
        <dbReference type="Proteomes" id="UP001321506"/>
    </source>
</evidence>
<feature type="transmembrane region" description="Helical" evidence="7">
    <location>
        <begin position="191"/>
        <end position="213"/>
    </location>
</feature>
<reference evidence="9 10" key="1">
    <citation type="submission" date="2023-04" db="EMBL/GenBank/DDBJ databases">
        <title>Klugiella caeni sp. nov. isolated from the sludge of biochemical tank.</title>
        <authorList>
            <person name="Geng K."/>
        </authorList>
    </citation>
    <scope>NUCLEOTIDE SEQUENCE [LARGE SCALE GENOMIC DNA]</scope>
    <source>
        <strain evidence="9 10">YN-L-19</strain>
    </source>
</reference>
<dbReference type="PANTHER" id="PTHR43163">
    <property type="entry name" value="DIPEPTIDE TRANSPORT SYSTEM PERMEASE PROTEIN DPPB-RELATED"/>
    <property type="match status" value="1"/>
</dbReference>
<protein>
    <submittedName>
        <fullName evidence="9">ABC transporter permease</fullName>
    </submittedName>
</protein>
<name>A0AAW6TAW9_9MICO</name>
<gene>
    <name evidence="9" type="ORF">QF206_07080</name>
</gene>
<keyword evidence="6 7" id="KW-0472">Membrane</keyword>
<feature type="transmembrane region" description="Helical" evidence="7">
    <location>
        <begin position="115"/>
        <end position="138"/>
    </location>
</feature>
<comment type="similarity">
    <text evidence="7">Belongs to the binding-protein-dependent transport system permease family.</text>
</comment>
<evidence type="ECO:0000256" key="5">
    <source>
        <dbReference type="ARBA" id="ARBA00022989"/>
    </source>
</evidence>
<evidence type="ECO:0000256" key="7">
    <source>
        <dbReference type="RuleBase" id="RU363032"/>
    </source>
</evidence>
<dbReference type="InterPro" id="IPR035906">
    <property type="entry name" value="MetI-like_sf"/>
</dbReference>
<organism evidence="9 10">
    <name type="scientific">Ruicaihuangia caeni</name>
    <dbReference type="NCBI Taxonomy" id="3042517"/>
    <lineage>
        <taxon>Bacteria</taxon>
        <taxon>Bacillati</taxon>
        <taxon>Actinomycetota</taxon>
        <taxon>Actinomycetes</taxon>
        <taxon>Micrococcales</taxon>
        <taxon>Microbacteriaceae</taxon>
        <taxon>Ruicaihuangia</taxon>
    </lineage>
</organism>
<keyword evidence="5 7" id="KW-1133">Transmembrane helix</keyword>
<evidence type="ECO:0000256" key="6">
    <source>
        <dbReference type="ARBA" id="ARBA00023136"/>
    </source>
</evidence>
<dbReference type="RefSeq" id="WP_281488505.1">
    <property type="nucleotide sequence ID" value="NZ_CP159582.1"/>
</dbReference>
<dbReference type="Gene3D" id="1.10.3720.10">
    <property type="entry name" value="MetI-like"/>
    <property type="match status" value="1"/>
</dbReference>
<dbReference type="Pfam" id="PF00528">
    <property type="entry name" value="BPD_transp_1"/>
    <property type="match status" value="1"/>
</dbReference>
<proteinExistence type="inferred from homology"/>
<dbReference type="CDD" id="cd06261">
    <property type="entry name" value="TM_PBP2"/>
    <property type="match status" value="1"/>
</dbReference>
<dbReference type="EMBL" id="JASATX010000002">
    <property type="protein sequence ID" value="MDI2098727.1"/>
    <property type="molecule type" value="Genomic_DNA"/>
</dbReference>
<feature type="transmembrane region" description="Helical" evidence="7">
    <location>
        <begin position="150"/>
        <end position="171"/>
    </location>
</feature>
<feature type="transmembrane region" description="Helical" evidence="7">
    <location>
        <begin position="302"/>
        <end position="324"/>
    </location>
</feature>
<dbReference type="InterPro" id="IPR000515">
    <property type="entry name" value="MetI-like"/>
</dbReference>
<dbReference type="GO" id="GO:0055085">
    <property type="term" value="P:transmembrane transport"/>
    <property type="evidence" value="ECO:0007669"/>
    <property type="project" value="InterPro"/>
</dbReference>
<keyword evidence="10" id="KW-1185">Reference proteome</keyword>
<comment type="subcellular location">
    <subcellularLocation>
        <location evidence="1 7">Cell membrane</location>
        <topology evidence="1 7">Multi-pass membrane protein</topology>
    </subcellularLocation>
</comment>
<keyword evidence="3" id="KW-1003">Cell membrane</keyword>
<dbReference type="AlphaFoldDB" id="A0AAW6TAW9"/>
<dbReference type="PANTHER" id="PTHR43163:SF3">
    <property type="entry name" value="PEPTIDE ABC TRANSPORTER PERMEASE PROTEIN"/>
    <property type="match status" value="1"/>
</dbReference>
<feature type="transmembrane region" description="Helical" evidence="7">
    <location>
        <begin position="21"/>
        <end position="42"/>
    </location>
</feature>
<accession>A0AAW6TAW9</accession>
<evidence type="ECO:0000256" key="3">
    <source>
        <dbReference type="ARBA" id="ARBA00022475"/>
    </source>
</evidence>
<dbReference type="Proteomes" id="UP001321506">
    <property type="component" value="Unassembled WGS sequence"/>
</dbReference>
<dbReference type="GO" id="GO:0005886">
    <property type="term" value="C:plasma membrane"/>
    <property type="evidence" value="ECO:0007669"/>
    <property type="project" value="UniProtKB-SubCell"/>
</dbReference>
<evidence type="ECO:0000313" key="9">
    <source>
        <dbReference type="EMBL" id="MDI2098727.1"/>
    </source>
</evidence>